<sequence>MSLSEFLAELNASGVRLWLDQGALRYSCPAPGLRPDQLARLAAVKHDICQLIRRTSTHAPAQVAPANAGDAGATRLTFEQRRIWRSCLIAPQTRAFNICGQAELAGELNLAALEQALQEISRRHPVLRAHVDGPEDRCALVAGADALPRLPCIDLSGLVHGDAVAARLCDEESRRPFDLRRGPLLRALLIVRAPRRHALVLSLHHLVCDHWSVQVLTRELHALYVSYTRGGAGALAPLRKRFGDYAAAESARADGDGFADGLRFWESQLHGLRPTLLPSTADPGQDAIASEQAVLAAPALHALRAHARSRRVGLPVLLMTALFVLLREYVDQDDLCVGTTVVHRPHPDDEALIGLLINTLVLRCDLSGAATLDAVLARMKIAWNASVAHSDVPFQLVLDRIRPSLGPHALPFNVGVEIRADVSLASEQVPGLRVTPVQSRFVAPVRDLTLFLEEAADCLAVRFEYRSGAFAANAIAGLQRRYVALLQALPALLPSSIDALPVERPPDLMQALAQGASTIVDMLYRHAQDRPDAIALETISEDGASTQWSYAGLRRRVDRAAAAMRMRVGTETVVALCIGDPVECRIAALALMRAGAAPLALDPEWPAAQVDVVLAQVGALAVLADRAVPGVLPLWRWQDIAAGAGEAAPPAPPPASMAWVRVRDGAQAGAVAIEHRALVRAVEALAANLERASCARLLATAAPWHQAFLMELCLPLACGGTLVATQATVHAAAALMCTEPDVMHAVPGVVDRMLQARGLPVSLRVIVITAESLYADTLNRLFSQVSIERVVHGHACAESALVSSVAVIRRRDRGETMQARGRVDGPAIADLIRLPQPFDTQLAPSNAPSLDAASRRQVVQDFNATDRACADGLVHTLFEAQVAR</sequence>
<feature type="domain" description="AMP-dependent synthetase/ligase" evidence="1">
    <location>
        <begin position="671"/>
        <end position="811"/>
    </location>
</feature>
<dbReference type="InterPro" id="IPR041464">
    <property type="entry name" value="TubC_N"/>
</dbReference>
<proteinExistence type="predicted"/>
<dbReference type="Pfam" id="PF18563">
    <property type="entry name" value="TubC_N"/>
    <property type="match status" value="1"/>
</dbReference>
<dbReference type="Gene3D" id="3.30.559.10">
    <property type="entry name" value="Chloramphenicol acetyltransferase-like domain"/>
    <property type="match status" value="1"/>
</dbReference>
<accession>A0A9X4BSS1</accession>
<dbReference type="Gene3D" id="3.40.50.12780">
    <property type="entry name" value="N-terminal domain of ligase-like"/>
    <property type="match status" value="1"/>
</dbReference>
<dbReference type="Proteomes" id="UP001140230">
    <property type="component" value="Unassembled WGS sequence"/>
</dbReference>
<evidence type="ECO:0000259" key="1">
    <source>
        <dbReference type="Pfam" id="PF00501"/>
    </source>
</evidence>
<dbReference type="SUPFAM" id="SSF52777">
    <property type="entry name" value="CoA-dependent acyltransferases"/>
    <property type="match status" value="2"/>
</dbReference>
<evidence type="ECO:0000259" key="3">
    <source>
        <dbReference type="Pfam" id="PF18563"/>
    </source>
</evidence>
<dbReference type="Pfam" id="PF00501">
    <property type="entry name" value="AMP-binding"/>
    <property type="match status" value="2"/>
</dbReference>
<dbReference type="Gene3D" id="1.10.10.1830">
    <property type="entry name" value="Non-ribosomal peptide synthase, adenylation domain"/>
    <property type="match status" value="1"/>
</dbReference>
<dbReference type="InterPro" id="IPR000873">
    <property type="entry name" value="AMP-dep_synth/lig_dom"/>
</dbReference>
<dbReference type="AlphaFoldDB" id="A0A9X4BSS1"/>
<dbReference type="PANTHER" id="PTHR45398:SF1">
    <property type="entry name" value="ENZYME, PUTATIVE (JCVI)-RELATED"/>
    <property type="match status" value="1"/>
</dbReference>
<dbReference type="PANTHER" id="PTHR45398">
    <property type="match status" value="1"/>
</dbReference>
<dbReference type="InterPro" id="IPR001242">
    <property type="entry name" value="Condensation_dom"/>
</dbReference>
<feature type="domain" description="TubC N-terminal docking" evidence="3">
    <location>
        <begin position="4"/>
        <end position="50"/>
    </location>
</feature>
<name>A0A9X4BSS1_9XANT</name>
<dbReference type="InterPro" id="IPR023213">
    <property type="entry name" value="CAT-like_dom_sf"/>
</dbReference>
<dbReference type="Pfam" id="PF00668">
    <property type="entry name" value="Condensation"/>
    <property type="match status" value="1"/>
</dbReference>
<gene>
    <name evidence="4" type="ORF">NY667_14030</name>
</gene>
<comment type="caution">
    <text evidence="4">The sequence shown here is derived from an EMBL/GenBank/DDBJ whole genome shotgun (WGS) entry which is preliminary data.</text>
</comment>
<reference evidence="4" key="1">
    <citation type="journal article" date="2022" name="Phytopathology">
        <title>Whole genome sequencing-based tracing of a 2022 introduction and outbreak of Xanthomonas hortorum pv. pelargonii.</title>
        <authorList>
            <person name="Iruegas Bocardo F."/>
            <person name="Weisberg A.J."/>
            <person name="Riutta E.R."/>
            <person name="Kilday K.B."/>
            <person name="Bonkowski J.C."/>
            <person name="Creswell T.C."/>
            <person name="Daughtrey M."/>
            <person name="Rane K.K."/>
            <person name="Grunwald N.J."/>
            <person name="Chang J.H."/>
            <person name="Putnam M."/>
        </authorList>
    </citation>
    <scope>NUCLEOTIDE SEQUENCE</scope>
    <source>
        <strain evidence="4">22-338</strain>
    </source>
</reference>
<evidence type="ECO:0000313" key="4">
    <source>
        <dbReference type="EMBL" id="MDC8638903.1"/>
    </source>
</evidence>
<dbReference type="EMBL" id="JANWTP010000044">
    <property type="protein sequence ID" value="MDC8638903.1"/>
    <property type="molecule type" value="Genomic_DNA"/>
</dbReference>
<feature type="domain" description="Condensation" evidence="2">
    <location>
        <begin position="75"/>
        <end position="489"/>
    </location>
</feature>
<dbReference type="SUPFAM" id="SSF56801">
    <property type="entry name" value="Acetyl-CoA synthetase-like"/>
    <property type="match status" value="1"/>
</dbReference>
<organism evidence="4 5">
    <name type="scientific">Xanthomonas hortorum pv. hederae</name>
    <dbReference type="NCBI Taxonomy" id="453603"/>
    <lineage>
        <taxon>Bacteria</taxon>
        <taxon>Pseudomonadati</taxon>
        <taxon>Pseudomonadota</taxon>
        <taxon>Gammaproteobacteria</taxon>
        <taxon>Lysobacterales</taxon>
        <taxon>Lysobacteraceae</taxon>
        <taxon>Xanthomonas</taxon>
    </lineage>
</organism>
<feature type="non-terminal residue" evidence="4">
    <location>
        <position position="884"/>
    </location>
</feature>
<dbReference type="GO" id="GO:0003824">
    <property type="term" value="F:catalytic activity"/>
    <property type="evidence" value="ECO:0007669"/>
    <property type="project" value="InterPro"/>
</dbReference>
<feature type="domain" description="AMP-dependent synthetase/ligase" evidence="1">
    <location>
        <begin position="525"/>
        <end position="624"/>
    </location>
</feature>
<reference evidence="4" key="2">
    <citation type="submission" date="2022-08" db="EMBL/GenBank/DDBJ databases">
        <authorList>
            <person name="Iruegas-Bocardo F."/>
            <person name="Weisberg A.J."/>
            <person name="Riutta E.R."/>
            <person name="Kilday K."/>
            <person name="Bonkowski J.C."/>
            <person name="Creswell T."/>
            <person name="Daughtrey M.L."/>
            <person name="Rane K."/>
            <person name="Grunwald N.J."/>
            <person name="Chang J.H."/>
            <person name="Putnam M.L."/>
        </authorList>
    </citation>
    <scope>NUCLEOTIDE SEQUENCE</scope>
    <source>
        <strain evidence="4">22-338</strain>
    </source>
</reference>
<evidence type="ECO:0000313" key="5">
    <source>
        <dbReference type="Proteomes" id="UP001140230"/>
    </source>
</evidence>
<evidence type="ECO:0000259" key="2">
    <source>
        <dbReference type="Pfam" id="PF00668"/>
    </source>
</evidence>
<dbReference type="RefSeq" id="WP_273664196.1">
    <property type="nucleotide sequence ID" value="NZ_JANWTP010000044.1"/>
</dbReference>
<dbReference type="InterPro" id="IPR042099">
    <property type="entry name" value="ANL_N_sf"/>
</dbReference>
<protein>
    <submittedName>
        <fullName evidence="4">Condensation domain-containing protein</fullName>
    </submittedName>
</protein>
<dbReference type="Gene3D" id="3.30.559.30">
    <property type="entry name" value="Nonribosomal peptide synthetase, condensation domain"/>
    <property type="match status" value="1"/>
</dbReference>
<dbReference type="InterPro" id="IPR044894">
    <property type="entry name" value="TubC_N_sf"/>
</dbReference>